<dbReference type="PANTHER" id="PTHR21215">
    <property type="entry name" value="LD36024P"/>
    <property type="match status" value="1"/>
</dbReference>
<keyword evidence="2 5" id="KW-0812">Transmembrane</keyword>
<accession>A0AAN9FZN5</accession>
<dbReference type="InterPro" id="IPR004031">
    <property type="entry name" value="PMP22/EMP/MP20/Claudin"/>
</dbReference>
<reference evidence="6 7" key="1">
    <citation type="submission" date="2024-02" db="EMBL/GenBank/DDBJ databases">
        <title>Chromosome-scale genome assembly of the rough periwinkle Littorina saxatilis.</title>
        <authorList>
            <person name="De Jode A."/>
            <person name="Faria R."/>
            <person name="Formenti G."/>
            <person name="Sims Y."/>
            <person name="Smith T.P."/>
            <person name="Tracey A."/>
            <person name="Wood J.M.D."/>
            <person name="Zagrodzka Z.B."/>
            <person name="Johannesson K."/>
            <person name="Butlin R.K."/>
            <person name="Leder E.H."/>
        </authorList>
    </citation>
    <scope>NUCLEOTIDE SEQUENCE [LARGE SCALE GENOMIC DNA]</scope>
    <source>
        <strain evidence="6">Snail1</strain>
        <tissue evidence="6">Muscle</tissue>
    </source>
</reference>
<evidence type="ECO:0000256" key="5">
    <source>
        <dbReference type="SAM" id="Phobius"/>
    </source>
</evidence>
<protein>
    <submittedName>
        <fullName evidence="6">Uncharacterized protein</fullName>
    </submittedName>
</protein>
<dbReference type="PANTHER" id="PTHR21215:SF0">
    <property type="entry name" value="LD36024P"/>
    <property type="match status" value="1"/>
</dbReference>
<gene>
    <name evidence="6" type="ORF">V1264_024924</name>
</gene>
<evidence type="ECO:0000256" key="3">
    <source>
        <dbReference type="ARBA" id="ARBA00022989"/>
    </source>
</evidence>
<dbReference type="Gene3D" id="1.20.140.150">
    <property type="match status" value="1"/>
</dbReference>
<evidence type="ECO:0000313" key="7">
    <source>
        <dbReference type="Proteomes" id="UP001374579"/>
    </source>
</evidence>
<feature type="transmembrane region" description="Helical" evidence="5">
    <location>
        <begin position="115"/>
        <end position="138"/>
    </location>
</feature>
<evidence type="ECO:0000256" key="2">
    <source>
        <dbReference type="ARBA" id="ARBA00022692"/>
    </source>
</evidence>
<keyword evidence="3 5" id="KW-1133">Transmembrane helix</keyword>
<comment type="subcellular location">
    <subcellularLocation>
        <location evidence="1">Membrane</location>
        <topology evidence="1">Multi-pass membrane protein</topology>
    </subcellularLocation>
</comment>
<dbReference type="Pfam" id="PF13903">
    <property type="entry name" value="Claudin_2"/>
    <property type="match status" value="1"/>
</dbReference>
<comment type="caution">
    <text evidence="6">The sequence shown here is derived from an EMBL/GenBank/DDBJ whole genome shotgun (WGS) entry which is preliminary data.</text>
</comment>
<proteinExistence type="predicted"/>
<dbReference type="GO" id="GO:0016020">
    <property type="term" value="C:membrane"/>
    <property type="evidence" value="ECO:0007669"/>
    <property type="project" value="UniProtKB-SubCell"/>
</dbReference>
<evidence type="ECO:0000313" key="6">
    <source>
        <dbReference type="EMBL" id="KAK7089809.1"/>
    </source>
</evidence>
<keyword evidence="4 5" id="KW-0472">Membrane</keyword>
<dbReference type="EMBL" id="JBAMIC010000483">
    <property type="protein sequence ID" value="KAK7089809.1"/>
    <property type="molecule type" value="Genomic_DNA"/>
</dbReference>
<organism evidence="6 7">
    <name type="scientific">Littorina saxatilis</name>
    <dbReference type="NCBI Taxonomy" id="31220"/>
    <lineage>
        <taxon>Eukaryota</taxon>
        <taxon>Metazoa</taxon>
        <taxon>Spiralia</taxon>
        <taxon>Lophotrochozoa</taxon>
        <taxon>Mollusca</taxon>
        <taxon>Gastropoda</taxon>
        <taxon>Caenogastropoda</taxon>
        <taxon>Littorinimorpha</taxon>
        <taxon>Littorinoidea</taxon>
        <taxon>Littorinidae</taxon>
        <taxon>Littorina</taxon>
    </lineage>
</organism>
<dbReference type="Proteomes" id="UP001374579">
    <property type="component" value="Unassembled WGS sequence"/>
</dbReference>
<keyword evidence="7" id="KW-1185">Reference proteome</keyword>
<dbReference type="AlphaFoldDB" id="A0AAN9FZN5"/>
<name>A0AAN9FZN5_9CAEN</name>
<evidence type="ECO:0000256" key="1">
    <source>
        <dbReference type="ARBA" id="ARBA00004141"/>
    </source>
</evidence>
<evidence type="ECO:0000256" key="4">
    <source>
        <dbReference type="ARBA" id="ARBA00023136"/>
    </source>
</evidence>
<sequence length="156" mass="17620">MSSCATALIVIATILGPITLVFLAVSFGTDYWLEFDVNRSLLATADKEPANNLWTHTRYRGLFRECYPGNDTAFLDTEPGVVDGFCFNVNYELPESRAQFSDDFLVRIHLLRLFLAFYIVALVFFVSAFVFGLILCCWRISRWAYVAGLCAYIAGQ</sequence>